<feature type="domain" description="N-acetyltransferase" evidence="1">
    <location>
        <begin position="23"/>
        <end position="178"/>
    </location>
</feature>
<comment type="caution">
    <text evidence="2">The sequence shown here is derived from an EMBL/GenBank/DDBJ whole genome shotgun (WGS) entry which is preliminary data.</text>
</comment>
<dbReference type="InterPro" id="IPR003484">
    <property type="entry name" value="NodA"/>
</dbReference>
<organism evidence="2 3">
    <name type="scientific">Actinomycetospora cinnamomea</name>
    <dbReference type="NCBI Taxonomy" id="663609"/>
    <lineage>
        <taxon>Bacteria</taxon>
        <taxon>Bacillati</taxon>
        <taxon>Actinomycetota</taxon>
        <taxon>Actinomycetes</taxon>
        <taxon>Pseudonocardiales</taxon>
        <taxon>Pseudonocardiaceae</taxon>
        <taxon>Actinomycetospora</taxon>
    </lineage>
</organism>
<proteinExistence type="predicted"/>
<reference evidence="2 3" key="1">
    <citation type="submission" date="2018-04" db="EMBL/GenBank/DDBJ databases">
        <title>Genomic Encyclopedia of Type Strains, Phase IV (KMG-IV): sequencing the most valuable type-strain genomes for metagenomic binning, comparative biology and taxonomic classification.</title>
        <authorList>
            <person name="Goeker M."/>
        </authorList>
    </citation>
    <scope>NUCLEOTIDE SEQUENCE [LARGE SCALE GENOMIC DNA]</scope>
    <source>
        <strain evidence="2 3">DSM 45771</strain>
    </source>
</reference>
<evidence type="ECO:0000259" key="1">
    <source>
        <dbReference type="PROSITE" id="PS51186"/>
    </source>
</evidence>
<keyword evidence="3" id="KW-1185">Reference proteome</keyword>
<dbReference type="InterPro" id="IPR000182">
    <property type="entry name" value="GNAT_dom"/>
</dbReference>
<dbReference type="GO" id="GO:0016747">
    <property type="term" value="F:acyltransferase activity, transferring groups other than amino-acyl groups"/>
    <property type="evidence" value="ECO:0007669"/>
    <property type="project" value="InterPro"/>
</dbReference>
<dbReference type="SUPFAM" id="SSF55729">
    <property type="entry name" value="Acyl-CoA N-acyltransferases (Nat)"/>
    <property type="match status" value="1"/>
</dbReference>
<sequence length="202" mass="21809">MFDGSGPPTGYGHDMDDLTWSVSWETELDDAEHPALAGLLARAYPHEAHRFGAGWTWTGARPELRVVARRTGVPVAHAGIIRRFLRALPDEGPAREVLVGDVGLVAVDPDQHGRGLGRALLARVVETLVGLDTPFGFLTCGPDVEGFYRAAGWTRLDDVAVRTITLDHRGVTDHDPAMVHAAGRPLADWPAGRTVARDGQMP</sequence>
<dbReference type="GO" id="GO:0005829">
    <property type="term" value="C:cytosol"/>
    <property type="evidence" value="ECO:0007669"/>
    <property type="project" value="InterPro"/>
</dbReference>
<dbReference type="Proteomes" id="UP000245639">
    <property type="component" value="Unassembled WGS sequence"/>
</dbReference>
<dbReference type="Gene3D" id="3.40.630.30">
    <property type="match status" value="1"/>
</dbReference>
<evidence type="ECO:0000313" key="2">
    <source>
        <dbReference type="EMBL" id="PVZ08604.1"/>
    </source>
</evidence>
<dbReference type="AlphaFoldDB" id="A0A2U1F8V8"/>
<dbReference type="PROSITE" id="PS51186">
    <property type="entry name" value="GNAT"/>
    <property type="match status" value="1"/>
</dbReference>
<keyword evidence="2" id="KW-0808">Transferase</keyword>
<dbReference type="InterPro" id="IPR016181">
    <property type="entry name" value="Acyl_CoA_acyltransferase"/>
</dbReference>
<keyword evidence="2" id="KW-0012">Acyltransferase</keyword>
<accession>A0A2U1F8V8</accession>
<protein>
    <submittedName>
        <fullName evidence="2">Beta-1,4-N-acetylglucosamine oligosaccharide N-acyltransferase NodA</fullName>
    </submittedName>
</protein>
<dbReference type="EMBL" id="QEKW01000008">
    <property type="protein sequence ID" value="PVZ08604.1"/>
    <property type="molecule type" value="Genomic_DNA"/>
</dbReference>
<dbReference type="OrthoDB" id="3573574at2"/>
<evidence type="ECO:0000313" key="3">
    <source>
        <dbReference type="Proteomes" id="UP000245639"/>
    </source>
</evidence>
<dbReference type="CDD" id="cd04301">
    <property type="entry name" value="NAT_SF"/>
    <property type="match status" value="1"/>
</dbReference>
<dbReference type="RefSeq" id="WP_116709289.1">
    <property type="nucleotide sequence ID" value="NZ_QEKW01000008.1"/>
</dbReference>
<dbReference type="Pfam" id="PF02474">
    <property type="entry name" value="NodA"/>
    <property type="match status" value="1"/>
</dbReference>
<gene>
    <name evidence="2" type="ORF">C8D89_108201</name>
</gene>
<name>A0A2U1F8V8_9PSEU</name>